<keyword evidence="7" id="KW-1185">Reference proteome</keyword>
<dbReference type="PANTHER" id="PTHR30537:SF5">
    <property type="entry name" value="HTH-TYPE TRANSCRIPTIONAL ACTIVATOR TTDR-RELATED"/>
    <property type="match status" value="1"/>
</dbReference>
<dbReference type="InterPro" id="IPR000847">
    <property type="entry name" value="LysR_HTH_N"/>
</dbReference>
<dbReference type="InterPro" id="IPR058163">
    <property type="entry name" value="LysR-type_TF_proteobact-type"/>
</dbReference>
<dbReference type="InterPro" id="IPR005119">
    <property type="entry name" value="LysR_subst-bd"/>
</dbReference>
<dbReference type="RefSeq" id="WP_188635239.1">
    <property type="nucleotide sequence ID" value="NZ_BMNN01000001.1"/>
</dbReference>
<keyword evidence="3" id="KW-0238">DNA-binding</keyword>
<dbReference type="Gene3D" id="1.10.10.10">
    <property type="entry name" value="Winged helix-like DNA-binding domain superfamily/Winged helix DNA-binding domain"/>
    <property type="match status" value="1"/>
</dbReference>
<comment type="similarity">
    <text evidence="1">Belongs to the LysR transcriptional regulatory family.</text>
</comment>
<dbReference type="InterPro" id="IPR036390">
    <property type="entry name" value="WH_DNA-bd_sf"/>
</dbReference>
<evidence type="ECO:0000256" key="4">
    <source>
        <dbReference type="ARBA" id="ARBA00023163"/>
    </source>
</evidence>
<evidence type="ECO:0000256" key="1">
    <source>
        <dbReference type="ARBA" id="ARBA00009437"/>
    </source>
</evidence>
<dbReference type="PROSITE" id="PS50931">
    <property type="entry name" value="HTH_LYSR"/>
    <property type="match status" value="1"/>
</dbReference>
<evidence type="ECO:0000313" key="6">
    <source>
        <dbReference type="EMBL" id="GGI93638.1"/>
    </source>
</evidence>
<evidence type="ECO:0000259" key="5">
    <source>
        <dbReference type="PROSITE" id="PS50931"/>
    </source>
</evidence>
<evidence type="ECO:0000256" key="3">
    <source>
        <dbReference type="ARBA" id="ARBA00023125"/>
    </source>
</evidence>
<evidence type="ECO:0000256" key="2">
    <source>
        <dbReference type="ARBA" id="ARBA00023015"/>
    </source>
</evidence>
<comment type="caution">
    <text evidence="6">The sequence shown here is derived from an EMBL/GenBank/DDBJ whole genome shotgun (WGS) entry which is preliminary data.</text>
</comment>
<dbReference type="SUPFAM" id="SSF46785">
    <property type="entry name" value="Winged helix' DNA-binding domain"/>
    <property type="match status" value="1"/>
</dbReference>
<name>A0ABQ2CN36_9GAMM</name>
<protein>
    <submittedName>
        <fullName evidence="6">LysR family transcriptional regulator</fullName>
    </submittedName>
</protein>
<evidence type="ECO:0000313" key="7">
    <source>
        <dbReference type="Proteomes" id="UP000633263"/>
    </source>
</evidence>
<gene>
    <name evidence="6" type="ORF">GCM10009083_07650</name>
</gene>
<feature type="domain" description="HTH lysR-type" evidence="5">
    <location>
        <begin position="1"/>
        <end position="59"/>
    </location>
</feature>
<sequence length="297" mass="32477">MDRLRTLRTFISVAEHASFAEAGRRLNLSPTTVSRTIAALEASLGVQLLRRTTRSVRLTNEGALFLERCRAGIAEIDQAFDIVRGQRSAPNGVLTVTAPVMFGRLHIQPVIVELLRQHPQLQIRLLLLDRVVSLVEEGVDVAVRIADLPDSSLHMLRVGEVRRVFAASPAYLAAHGRPASLSDLRQHGLIWIEDEAGPHRGWGLDEVHRSGRPARFTVNNMEAAVSAAVSGLGVIRTMSYQVAEELAAGRLELVLTDDAAPALPISLLFHGGRRSHPNVRAFIEAVKLHLQEPLAGN</sequence>
<dbReference type="Pfam" id="PF00126">
    <property type="entry name" value="HTH_1"/>
    <property type="match status" value="1"/>
</dbReference>
<dbReference type="Gene3D" id="3.40.190.290">
    <property type="match status" value="1"/>
</dbReference>
<accession>A0ABQ2CN36</accession>
<dbReference type="Proteomes" id="UP000633263">
    <property type="component" value="Unassembled WGS sequence"/>
</dbReference>
<dbReference type="Pfam" id="PF03466">
    <property type="entry name" value="LysR_substrate"/>
    <property type="match status" value="1"/>
</dbReference>
<dbReference type="EMBL" id="BMNN01000001">
    <property type="protein sequence ID" value="GGI93638.1"/>
    <property type="molecule type" value="Genomic_DNA"/>
</dbReference>
<keyword evidence="4" id="KW-0804">Transcription</keyword>
<dbReference type="PANTHER" id="PTHR30537">
    <property type="entry name" value="HTH-TYPE TRANSCRIPTIONAL REGULATOR"/>
    <property type="match status" value="1"/>
</dbReference>
<keyword evidence="2" id="KW-0805">Transcription regulation</keyword>
<proteinExistence type="inferred from homology"/>
<dbReference type="InterPro" id="IPR036388">
    <property type="entry name" value="WH-like_DNA-bd_sf"/>
</dbReference>
<dbReference type="SUPFAM" id="SSF53850">
    <property type="entry name" value="Periplasmic binding protein-like II"/>
    <property type="match status" value="1"/>
</dbReference>
<organism evidence="6 7">
    <name type="scientific">Halopseudomonas pertucinogena</name>
    <dbReference type="NCBI Taxonomy" id="86175"/>
    <lineage>
        <taxon>Bacteria</taxon>
        <taxon>Pseudomonadati</taxon>
        <taxon>Pseudomonadota</taxon>
        <taxon>Gammaproteobacteria</taxon>
        <taxon>Pseudomonadales</taxon>
        <taxon>Pseudomonadaceae</taxon>
        <taxon>Halopseudomonas</taxon>
    </lineage>
</organism>
<reference evidence="7" key="1">
    <citation type="journal article" date="2019" name="Int. J. Syst. Evol. Microbiol.">
        <title>The Global Catalogue of Microorganisms (GCM) 10K type strain sequencing project: providing services to taxonomists for standard genome sequencing and annotation.</title>
        <authorList>
            <consortium name="The Broad Institute Genomics Platform"/>
            <consortium name="The Broad Institute Genome Sequencing Center for Infectious Disease"/>
            <person name="Wu L."/>
            <person name="Ma J."/>
        </authorList>
    </citation>
    <scope>NUCLEOTIDE SEQUENCE [LARGE SCALE GENOMIC DNA]</scope>
    <source>
        <strain evidence="7">JCM 11590</strain>
    </source>
</reference>